<accession>A0AC35FT33</accession>
<protein>
    <submittedName>
        <fullName evidence="2">Biogenesis of lysosome-related organelles complex 1 subunit KXD1</fullName>
    </submittedName>
</protein>
<dbReference type="Proteomes" id="UP000887580">
    <property type="component" value="Unplaced"/>
</dbReference>
<organism evidence="1 2">
    <name type="scientific">Panagrolaimus sp. PS1159</name>
    <dbReference type="NCBI Taxonomy" id="55785"/>
    <lineage>
        <taxon>Eukaryota</taxon>
        <taxon>Metazoa</taxon>
        <taxon>Ecdysozoa</taxon>
        <taxon>Nematoda</taxon>
        <taxon>Chromadorea</taxon>
        <taxon>Rhabditida</taxon>
        <taxon>Tylenchina</taxon>
        <taxon>Panagrolaimomorpha</taxon>
        <taxon>Panagrolaimoidea</taxon>
        <taxon>Panagrolaimidae</taxon>
        <taxon>Panagrolaimus</taxon>
    </lineage>
</organism>
<proteinExistence type="predicted"/>
<evidence type="ECO:0000313" key="1">
    <source>
        <dbReference type="Proteomes" id="UP000887580"/>
    </source>
</evidence>
<reference evidence="2" key="1">
    <citation type="submission" date="2022-11" db="UniProtKB">
        <authorList>
            <consortium name="WormBaseParasite"/>
        </authorList>
    </citation>
    <scope>IDENTIFICATION</scope>
</reference>
<evidence type="ECO:0000313" key="2">
    <source>
        <dbReference type="WBParaSite" id="PS1159_v2.g20704.t2"/>
    </source>
</evidence>
<sequence length="257" mass="28701">MSSLYNSMITNNEHSTKRQLSTSHDKDESDLNQSGPDFGNVSKIPKFAQITPSNQTVYAIGSNRHGRRRDEDNFDAITGANHEESCLEDLRLILTEDIEKCNSAQLISYRQKLSMSLQTAFNQSIHKNDLDNGIIAEASAKISQLDNSILMLRDLRRVASNKQLFENYSQGHKKLGSNSHGRRLDDIVYPPVPDHSLTNESTSGESLNNTAGESHDLNTTAFGIKKQMDRIKIGANKIIVQKAKEDDKELADLKGEQ</sequence>
<name>A0AC35FT33_9BILA</name>
<dbReference type="WBParaSite" id="PS1159_v2.g20704.t2">
    <property type="protein sequence ID" value="PS1159_v2.g20704.t2"/>
    <property type="gene ID" value="PS1159_v2.g20704"/>
</dbReference>